<organism evidence="8 9">
    <name type="scientific">Panagrellus redivivus</name>
    <name type="common">Microworm</name>
    <dbReference type="NCBI Taxonomy" id="6233"/>
    <lineage>
        <taxon>Eukaryota</taxon>
        <taxon>Metazoa</taxon>
        <taxon>Ecdysozoa</taxon>
        <taxon>Nematoda</taxon>
        <taxon>Chromadorea</taxon>
        <taxon>Rhabditida</taxon>
        <taxon>Tylenchina</taxon>
        <taxon>Panagrolaimomorpha</taxon>
        <taxon>Panagrolaimoidea</taxon>
        <taxon>Panagrolaimidae</taxon>
        <taxon>Panagrellus</taxon>
    </lineage>
</organism>
<comment type="similarity">
    <text evidence="2">Belongs to the SNF5 family.</text>
</comment>
<protein>
    <submittedName>
        <fullName evidence="9">SWI/SNF-related matrix-associated actin-dependent regulator of chromatin subfamily B member 1</fullName>
    </submittedName>
</protein>
<evidence type="ECO:0000313" key="8">
    <source>
        <dbReference type="Proteomes" id="UP000492821"/>
    </source>
</evidence>
<keyword evidence="3" id="KW-0805">Transcription regulation</keyword>
<dbReference type="InterPro" id="IPR048664">
    <property type="entry name" value="INI1_DNA-bd"/>
</dbReference>
<name>A0A7E4VAI5_PANRE</name>
<evidence type="ECO:0000256" key="3">
    <source>
        <dbReference type="ARBA" id="ARBA00023015"/>
    </source>
</evidence>
<dbReference type="WBParaSite" id="Pan_g17991.t1">
    <property type="protein sequence ID" value="Pan_g17991.t1"/>
    <property type="gene ID" value="Pan_g17991"/>
</dbReference>
<keyword evidence="8" id="KW-1185">Reference proteome</keyword>
<dbReference type="Pfam" id="PF04855">
    <property type="entry name" value="SNF5"/>
    <property type="match status" value="2"/>
</dbReference>
<feature type="region of interest" description="Disordered" evidence="6">
    <location>
        <begin position="363"/>
        <end position="385"/>
    </location>
</feature>
<dbReference type="AlphaFoldDB" id="A0A7E4VAI5"/>
<evidence type="ECO:0000256" key="4">
    <source>
        <dbReference type="ARBA" id="ARBA00023163"/>
    </source>
</evidence>
<evidence type="ECO:0000256" key="5">
    <source>
        <dbReference type="ARBA" id="ARBA00023242"/>
    </source>
</evidence>
<dbReference type="PANTHER" id="PTHR10019">
    <property type="entry name" value="SNF5"/>
    <property type="match status" value="1"/>
</dbReference>
<dbReference type="CDD" id="cd21086">
    <property type="entry name" value="WH_NTD_SMARCB1"/>
    <property type="match status" value="1"/>
</dbReference>
<dbReference type="GO" id="GO:0006338">
    <property type="term" value="P:chromatin remodeling"/>
    <property type="evidence" value="ECO:0007669"/>
    <property type="project" value="InterPro"/>
</dbReference>
<dbReference type="GO" id="GO:0000228">
    <property type="term" value="C:nuclear chromosome"/>
    <property type="evidence" value="ECO:0007669"/>
    <property type="project" value="InterPro"/>
</dbReference>
<sequence length="385" mass="43572">MFTSTVKIGNTYGPKPRPFDMNGEKYYIGADVGAFLKCHRGTLYKKYPLLWKRLATQDEKKIIAKYGSTTSYLSSNIMLVKYNEVEEIFDGQEDKYRSGGLGANGNETVVRQESVSAILGKPRTQPVYANSQVSSGTHHLESIPCSMPASGGHGKIRQREHIYSMDTVTHADALIKNARQPEELVPIRLDMDIDGHRLRDTFCYNKNETIITPEMVAEIICEDLDLPPASFQGPIAASIQQQIDAHRDIIPLEGTTDQRAIMKLNIHVGNESLTDTFEWDISNKDYTPEEFARKLCTDLSIGGEFEGAIAYSIRGQIAWNQRTFAYSEAPLPKIENPFRNPLDMDNWMPTIEILSDAEVEKKMRDQDRNTRRMRRLVNANPYGNL</sequence>
<dbReference type="InterPro" id="IPR006939">
    <property type="entry name" value="SNF5"/>
</dbReference>
<accession>A0A7E4VAI5</accession>
<reference evidence="8" key="1">
    <citation type="journal article" date="2013" name="Genetics">
        <title>The draft genome and transcriptome of Panagrellus redivivus are shaped by the harsh demands of a free-living lifestyle.</title>
        <authorList>
            <person name="Srinivasan J."/>
            <person name="Dillman A.R."/>
            <person name="Macchietto M.G."/>
            <person name="Heikkinen L."/>
            <person name="Lakso M."/>
            <person name="Fracchia K.M."/>
            <person name="Antoshechkin I."/>
            <person name="Mortazavi A."/>
            <person name="Wong G."/>
            <person name="Sternberg P.W."/>
        </authorList>
    </citation>
    <scope>NUCLEOTIDE SEQUENCE [LARGE SCALE GENOMIC DNA]</scope>
    <source>
        <strain evidence="8">MT8872</strain>
    </source>
</reference>
<evidence type="ECO:0000256" key="1">
    <source>
        <dbReference type="ARBA" id="ARBA00004123"/>
    </source>
</evidence>
<dbReference type="Pfam" id="PF21459">
    <property type="entry name" value="INI1_DNA-bd"/>
    <property type="match status" value="1"/>
</dbReference>
<dbReference type="Proteomes" id="UP000492821">
    <property type="component" value="Unassembled WGS sequence"/>
</dbReference>
<evidence type="ECO:0000259" key="7">
    <source>
        <dbReference type="Pfam" id="PF21459"/>
    </source>
</evidence>
<comment type="subcellular location">
    <subcellularLocation>
        <location evidence="1">Nucleus</location>
    </subcellularLocation>
</comment>
<evidence type="ECO:0000313" key="9">
    <source>
        <dbReference type="WBParaSite" id="Pan_g17991.t1"/>
    </source>
</evidence>
<evidence type="ECO:0000256" key="6">
    <source>
        <dbReference type="SAM" id="MobiDB-lite"/>
    </source>
</evidence>
<keyword evidence="5" id="KW-0539">Nucleus</keyword>
<feature type="domain" description="SWI/SNF Subunit INI1 DNA binding" evidence="7">
    <location>
        <begin position="15"/>
        <end position="92"/>
    </location>
</feature>
<reference evidence="9" key="2">
    <citation type="submission" date="2020-10" db="UniProtKB">
        <authorList>
            <consortium name="WormBaseParasite"/>
        </authorList>
    </citation>
    <scope>IDENTIFICATION</scope>
</reference>
<evidence type="ECO:0000256" key="2">
    <source>
        <dbReference type="ARBA" id="ARBA00010239"/>
    </source>
</evidence>
<keyword evidence="4" id="KW-0804">Transcription</keyword>
<proteinExistence type="inferred from homology"/>